<protein>
    <submittedName>
        <fullName evidence="6">MBL fold metallo-hydrolase</fullName>
    </submittedName>
</protein>
<dbReference type="Gene3D" id="3.60.15.10">
    <property type="entry name" value="Ribonuclease Z/Hydroxyacylglutathione hydrolase-like"/>
    <property type="match status" value="1"/>
</dbReference>
<evidence type="ECO:0000256" key="4">
    <source>
        <dbReference type="ARBA" id="ARBA00022833"/>
    </source>
</evidence>
<proteinExistence type="predicted"/>
<evidence type="ECO:0000313" key="7">
    <source>
        <dbReference type="Proteomes" id="UP001501510"/>
    </source>
</evidence>
<dbReference type="PANTHER" id="PTHR46233:SF3">
    <property type="entry name" value="HYDROXYACYLGLUTATHIONE HYDROLASE GLOC"/>
    <property type="match status" value="1"/>
</dbReference>
<dbReference type="InterPro" id="IPR036866">
    <property type="entry name" value="RibonucZ/Hydroxyglut_hydro"/>
</dbReference>
<evidence type="ECO:0000313" key="6">
    <source>
        <dbReference type="EMBL" id="GAA0747635.1"/>
    </source>
</evidence>
<evidence type="ECO:0000259" key="5">
    <source>
        <dbReference type="SMART" id="SM00849"/>
    </source>
</evidence>
<feature type="domain" description="Metallo-beta-lactamase" evidence="5">
    <location>
        <begin position="12"/>
        <end position="185"/>
    </location>
</feature>
<evidence type="ECO:0000256" key="1">
    <source>
        <dbReference type="ARBA" id="ARBA00001947"/>
    </source>
</evidence>
<gene>
    <name evidence="6" type="ORF">GCM10008906_36990</name>
</gene>
<evidence type="ECO:0000256" key="3">
    <source>
        <dbReference type="ARBA" id="ARBA00022801"/>
    </source>
</evidence>
<keyword evidence="4" id="KW-0862">Zinc</keyword>
<sequence>MDIRVLPVGIYGANCYIVMDSKTKKSGIIDPGGDGDEILHEIKKMKTKPQCILLTHGHMDHTGAADELRKKFNIPIYISAADEKLIQKNEEIFGKLGKSNKADIYLNDKDIIKIGDLDVKCINTPGHTPGGVSFYTRGILFTGDTLFKGSIGRTDLAGGNFESIIESIKNKIMVLADSIKVLPGHGPATTIEYERNNNPFI</sequence>
<accession>A0ABP3V3K4</accession>
<dbReference type="PANTHER" id="PTHR46233">
    <property type="entry name" value="HYDROXYACYLGLUTATHIONE HYDROLASE GLOC"/>
    <property type="match status" value="1"/>
</dbReference>
<dbReference type="SUPFAM" id="SSF56281">
    <property type="entry name" value="Metallo-hydrolase/oxidoreductase"/>
    <property type="match status" value="1"/>
</dbReference>
<dbReference type="InterPro" id="IPR051453">
    <property type="entry name" value="MBL_Glyoxalase_II"/>
</dbReference>
<dbReference type="RefSeq" id="WP_343764202.1">
    <property type="nucleotide sequence ID" value="NZ_BAAACG010000019.1"/>
</dbReference>
<comment type="caution">
    <text evidence="6">The sequence shown here is derived from an EMBL/GenBank/DDBJ whole genome shotgun (WGS) entry which is preliminary data.</text>
</comment>
<keyword evidence="3" id="KW-0378">Hydrolase</keyword>
<dbReference type="InterPro" id="IPR001279">
    <property type="entry name" value="Metallo-B-lactamas"/>
</dbReference>
<reference evidence="7" key="1">
    <citation type="journal article" date="2019" name="Int. J. Syst. Evol. Microbiol.">
        <title>The Global Catalogue of Microorganisms (GCM) 10K type strain sequencing project: providing services to taxonomists for standard genome sequencing and annotation.</title>
        <authorList>
            <consortium name="The Broad Institute Genomics Platform"/>
            <consortium name="The Broad Institute Genome Sequencing Center for Infectious Disease"/>
            <person name="Wu L."/>
            <person name="Ma J."/>
        </authorList>
    </citation>
    <scope>NUCLEOTIDE SEQUENCE [LARGE SCALE GENOMIC DNA]</scope>
    <source>
        <strain evidence="7">JCM 1407</strain>
    </source>
</reference>
<dbReference type="Proteomes" id="UP001501510">
    <property type="component" value="Unassembled WGS sequence"/>
</dbReference>
<keyword evidence="2" id="KW-0479">Metal-binding</keyword>
<comment type="cofactor">
    <cofactor evidence="1">
        <name>Zn(2+)</name>
        <dbReference type="ChEBI" id="CHEBI:29105"/>
    </cofactor>
</comment>
<evidence type="ECO:0000256" key="2">
    <source>
        <dbReference type="ARBA" id="ARBA00022723"/>
    </source>
</evidence>
<organism evidence="6 7">
    <name type="scientific">Clostridium oceanicum</name>
    <dbReference type="NCBI Taxonomy" id="1543"/>
    <lineage>
        <taxon>Bacteria</taxon>
        <taxon>Bacillati</taxon>
        <taxon>Bacillota</taxon>
        <taxon>Clostridia</taxon>
        <taxon>Eubacteriales</taxon>
        <taxon>Clostridiaceae</taxon>
        <taxon>Clostridium</taxon>
    </lineage>
</organism>
<dbReference type="SMART" id="SM00849">
    <property type="entry name" value="Lactamase_B"/>
    <property type="match status" value="1"/>
</dbReference>
<name>A0ABP3V3K4_9CLOT</name>
<dbReference type="CDD" id="cd06262">
    <property type="entry name" value="metallo-hydrolase-like_MBL-fold"/>
    <property type="match status" value="1"/>
</dbReference>
<dbReference type="EMBL" id="BAAACG010000019">
    <property type="protein sequence ID" value="GAA0747635.1"/>
    <property type="molecule type" value="Genomic_DNA"/>
</dbReference>
<keyword evidence="7" id="KW-1185">Reference proteome</keyword>
<dbReference type="Pfam" id="PF00753">
    <property type="entry name" value="Lactamase_B"/>
    <property type="match status" value="1"/>
</dbReference>